<dbReference type="Proteomes" id="UP000547209">
    <property type="component" value="Unassembled WGS sequence"/>
</dbReference>
<dbReference type="CDD" id="cd04301">
    <property type="entry name" value="NAT_SF"/>
    <property type="match status" value="1"/>
</dbReference>
<comment type="caution">
    <text evidence="2">The sequence shown here is derived from an EMBL/GenBank/DDBJ whole genome shotgun (WGS) entry which is preliminary data.</text>
</comment>
<name>A0A7X0VIB1_9BACL</name>
<keyword evidence="2" id="KW-0808">Transferase</keyword>
<dbReference type="GO" id="GO:0016747">
    <property type="term" value="F:acyltransferase activity, transferring groups other than amino-acyl groups"/>
    <property type="evidence" value="ECO:0007669"/>
    <property type="project" value="InterPro"/>
</dbReference>
<dbReference type="SUPFAM" id="SSF55729">
    <property type="entry name" value="Acyl-CoA N-acyltransferases (Nat)"/>
    <property type="match status" value="1"/>
</dbReference>
<accession>A0A7X0VIB1</accession>
<dbReference type="Gene3D" id="3.40.630.30">
    <property type="match status" value="1"/>
</dbReference>
<organism evidence="2 3">
    <name type="scientific">Cohnella nanjingensis</name>
    <dbReference type="NCBI Taxonomy" id="1387779"/>
    <lineage>
        <taxon>Bacteria</taxon>
        <taxon>Bacillati</taxon>
        <taxon>Bacillota</taxon>
        <taxon>Bacilli</taxon>
        <taxon>Bacillales</taxon>
        <taxon>Paenibacillaceae</taxon>
        <taxon>Cohnella</taxon>
    </lineage>
</organism>
<evidence type="ECO:0000259" key="1">
    <source>
        <dbReference type="PROSITE" id="PS51186"/>
    </source>
</evidence>
<sequence>MIQIRTAAASDNEQIFQLHLRAFGGRKDESELVERIRVSDGYVPELSLVAVDEESGEIVGHALFSKAAIYDLAQSSEVLVLAPIAVDPAYQRQGIGGHLIREGIARSEAMDFKLILLIGHPSYYPRFGFEPAGRHGLVLMQFVVPDEVFMVLELAEGELARMRDERKGMVGELKYPQTFFA</sequence>
<reference evidence="2 3" key="1">
    <citation type="submission" date="2020-08" db="EMBL/GenBank/DDBJ databases">
        <title>Cohnella phylogeny.</title>
        <authorList>
            <person name="Dunlap C."/>
        </authorList>
    </citation>
    <scope>NUCLEOTIDE SEQUENCE [LARGE SCALE GENOMIC DNA]</scope>
    <source>
        <strain evidence="2 3">DSM 28246</strain>
    </source>
</reference>
<dbReference type="AlphaFoldDB" id="A0A7X0VIB1"/>
<dbReference type="Pfam" id="PF13527">
    <property type="entry name" value="Acetyltransf_9"/>
    <property type="match status" value="1"/>
</dbReference>
<protein>
    <submittedName>
        <fullName evidence="2">N-acetyltransferase</fullName>
    </submittedName>
</protein>
<gene>
    <name evidence="2" type="ORF">H7C19_27055</name>
</gene>
<evidence type="ECO:0000313" key="2">
    <source>
        <dbReference type="EMBL" id="MBB6674348.1"/>
    </source>
</evidence>
<proteinExistence type="predicted"/>
<dbReference type="InterPro" id="IPR000182">
    <property type="entry name" value="GNAT_dom"/>
</dbReference>
<keyword evidence="3" id="KW-1185">Reference proteome</keyword>
<evidence type="ECO:0000313" key="3">
    <source>
        <dbReference type="Proteomes" id="UP000547209"/>
    </source>
</evidence>
<feature type="domain" description="N-acetyltransferase" evidence="1">
    <location>
        <begin position="2"/>
        <end position="155"/>
    </location>
</feature>
<dbReference type="EMBL" id="JACJVP010000046">
    <property type="protein sequence ID" value="MBB6674348.1"/>
    <property type="molecule type" value="Genomic_DNA"/>
</dbReference>
<dbReference type="InterPro" id="IPR016181">
    <property type="entry name" value="Acyl_CoA_acyltransferase"/>
</dbReference>
<dbReference type="PROSITE" id="PS51186">
    <property type="entry name" value="GNAT"/>
    <property type="match status" value="1"/>
</dbReference>